<feature type="region of interest" description="Disordered" evidence="1">
    <location>
        <begin position="149"/>
        <end position="175"/>
    </location>
</feature>
<gene>
    <name evidence="3" type="ORF">CAN33_009895</name>
</gene>
<evidence type="ECO:0000256" key="2">
    <source>
        <dbReference type="SAM" id="SignalP"/>
    </source>
</evidence>
<dbReference type="EMBL" id="NKJJ02000022">
    <property type="protein sequence ID" value="TPR03424.1"/>
    <property type="molecule type" value="Genomic_DNA"/>
</dbReference>
<feature type="signal peptide" evidence="2">
    <location>
        <begin position="1"/>
        <end position="23"/>
    </location>
</feature>
<keyword evidence="3" id="KW-0418">Kinase</keyword>
<feature type="compositionally biased region" description="Basic and acidic residues" evidence="1">
    <location>
        <begin position="149"/>
        <end position="164"/>
    </location>
</feature>
<protein>
    <submittedName>
        <fullName evidence="3">Protein kinase domain family protein</fullName>
    </submittedName>
</protein>
<keyword evidence="3" id="KW-0808">Transferase</keyword>
<sequence length="175" mass="18658">MPNPQPSTAILASLAASLLAIRARPPPSRPSLPRRLASPSHLANWSIPFASTHAATLRGHRTPACLAPAVAAILRANVLWSEVIRGGRPRPPRPGTSPAANWSMAFVAHEGRTAPCLIPLESSQRDADPFRPRLGFSGKSNGNWRMKLVEEKEEGPLAHGRESIQRPSNAGAAGL</sequence>
<name>A0A505HX54_ASPNG</name>
<evidence type="ECO:0000313" key="3">
    <source>
        <dbReference type="EMBL" id="TPR03424.1"/>
    </source>
</evidence>
<dbReference type="Proteomes" id="UP000197666">
    <property type="component" value="Unassembled WGS sequence"/>
</dbReference>
<proteinExistence type="predicted"/>
<dbReference type="GO" id="GO:0016301">
    <property type="term" value="F:kinase activity"/>
    <property type="evidence" value="ECO:0007669"/>
    <property type="project" value="UniProtKB-KW"/>
</dbReference>
<reference evidence="4" key="1">
    <citation type="submission" date="2018-10" db="EMBL/GenBank/DDBJ databases">
        <title>FDA dAtabase for Regulatory Grade micrObial Sequences (FDA-ARGOS): Supporting development and validation of Infectious Disease Dx tests.</title>
        <authorList>
            <person name="Kerrigan L."/>
            <person name="Tallon L."/>
            <person name="Sadzewicz L."/>
            <person name="Sengamalay N."/>
            <person name="Ott S."/>
            <person name="Godinez A."/>
            <person name="Nagaraj S."/>
            <person name="Vavikolanu K."/>
            <person name="Nadendla S."/>
            <person name="George J."/>
            <person name="Sichtig H."/>
        </authorList>
    </citation>
    <scope>NUCLEOTIDE SEQUENCE [LARGE SCALE GENOMIC DNA]</scope>
    <source>
        <strain evidence="4">FDAARGOS_311</strain>
    </source>
</reference>
<comment type="caution">
    <text evidence="3">The sequence shown here is derived from an EMBL/GenBank/DDBJ whole genome shotgun (WGS) entry which is preliminary data.</text>
</comment>
<evidence type="ECO:0000313" key="4">
    <source>
        <dbReference type="Proteomes" id="UP000197666"/>
    </source>
</evidence>
<evidence type="ECO:0000256" key="1">
    <source>
        <dbReference type="SAM" id="MobiDB-lite"/>
    </source>
</evidence>
<organism evidence="3 4">
    <name type="scientific">Aspergillus niger</name>
    <dbReference type="NCBI Taxonomy" id="5061"/>
    <lineage>
        <taxon>Eukaryota</taxon>
        <taxon>Fungi</taxon>
        <taxon>Dikarya</taxon>
        <taxon>Ascomycota</taxon>
        <taxon>Pezizomycotina</taxon>
        <taxon>Eurotiomycetes</taxon>
        <taxon>Eurotiomycetidae</taxon>
        <taxon>Eurotiales</taxon>
        <taxon>Aspergillaceae</taxon>
        <taxon>Aspergillus</taxon>
        <taxon>Aspergillus subgen. Circumdati</taxon>
    </lineage>
</organism>
<feature type="chain" id="PRO_5021254933" evidence="2">
    <location>
        <begin position="24"/>
        <end position="175"/>
    </location>
</feature>
<accession>A0A505HX54</accession>
<keyword evidence="2" id="KW-0732">Signal</keyword>
<dbReference type="AlphaFoldDB" id="A0A505HX54"/>